<evidence type="ECO:0000313" key="11">
    <source>
        <dbReference type="Proteomes" id="UP001157109"/>
    </source>
</evidence>
<keyword evidence="6 7" id="KW-0472">Membrane</keyword>
<gene>
    <name evidence="10" type="ORF">GCM10025862_32220</name>
</gene>
<dbReference type="PANTHER" id="PTHR24221">
    <property type="entry name" value="ATP-BINDING CASSETTE SUB-FAMILY B"/>
    <property type="match status" value="1"/>
</dbReference>
<dbReference type="InterPro" id="IPR039421">
    <property type="entry name" value="Type_1_exporter"/>
</dbReference>
<feature type="domain" description="ABC transporter" evidence="8">
    <location>
        <begin position="358"/>
        <end position="556"/>
    </location>
</feature>
<evidence type="ECO:0000256" key="7">
    <source>
        <dbReference type="SAM" id="Phobius"/>
    </source>
</evidence>
<dbReference type="InterPro" id="IPR014216">
    <property type="entry name" value="ABC_transptr_CydD"/>
</dbReference>
<dbReference type="PROSITE" id="PS50929">
    <property type="entry name" value="ABC_TM1F"/>
    <property type="match status" value="1"/>
</dbReference>
<evidence type="ECO:0000259" key="9">
    <source>
        <dbReference type="PROSITE" id="PS50929"/>
    </source>
</evidence>
<dbReference type="InterPro" id="IPR036640">
    <property type="entry name" value="ABC1_TM_sf"/>
</dbReference>
<dbReference type="EMBL" id="BSUJ01000001">
    <property type="protein sequence ID" value="GMA21201.1"/>
    <property type="molecule type" value="Genomic_DNA"/>
</dbReference>
<dbReference type="PROSITE" id="PS00211">
    <property type="entry name" value="ABC_TRANSPORTER_1"/>
    <property type="match status" value="1"/>
</dbReference>
<accession>A0ABQ6HS37</accession>
<organism evidence="10 11">
    <name type="scientific">Arsenicicoccus piscis</name>
    <dbReference type="NCBI Taxonomy" id="673954"/>
    <lineage>
        <taxon>Bacteria</taxon>
        <taxon>Bacillati</taxon>
        <taxon>Actinomycetota</taxon>
        <taxon>Actinomycetes</taxon>
        <taxon>Micrococcales</taxon>
        <taxon>Intrasporangiaceae</taxon>
        <taxon>Arsenicicoccus</taxon>
    </lineage>
</organism>
<dbReference type="RefSeq" id="WP_241441487.1">
    <property type="nucleotide sequence ID" value="NZ_BSUJ01000001.1"/>
</dbReference>
<proteinExistence type="predicted"/>
<reference evidence="11" key="1">
    <citation type="journal article" date="2019" name="Int. J. Syst. Evol. Microbiol.">
        <title>The Global Catalogue of Microorganisms (GCM) 10K type strain sequencing project: providing services to taxonomists for standard genome sequencing and annotation.</title>
        <authorList>
            <consortium name="The Broad Institute Genomics Platform"/>
            <consortium name="The Broad Institute Genome Sequencing Center for Infectious Disease"/>
            <person name="Wu L."/>
            <person name="Ma J."/>
        </authorList>
    </citation>
    <scope>NUCLEOTIDE SEQUENCE [LARGE SCALE GENOMIC DNA]</scope>
    <source>
        <strain evidence="11">NBRC 105830</strain>
    </source>
</reference>
<evidence type="ECO:0000256" key="3">
    <source>
        <dbReference type="ARBA" id="ARBA00022741"/>
    </source>
</evidence>
<evidence type="ECO:0000313" key="10">
    <source>
        <dbReference type="EMBL" id="GMA21201.1"/>
    </source>
</evidence>
<dbReference type="Proteomes" id="UP001157109">
    <property type="component" value="Unassembled WGS sequence"/>
</dbReference>
<name>A0ABQ6HS37_9MICO</name>
<evidence type="ECO:0000256" key="6">
    <source>
        <dbReference type="ARBA" id="ARBA00023136"/>
    </source>
</evidence>
<keyword evidence="11" id="KW-1185">Reference proteome</keyword>
<dbReference type="InterPro" id="IPR017871">
    <property type="entry name" value="ABC_transporter-like_CS"/>
</dbReference>
<sequence length="558" mass="57251">MKPFDPAVLRLLPAARRPLAVLVLLGVAAGVAALAQAFALATAVTVVVDGSGLGGSGLARSGVGTAVLVLAAVLAVRALLAGATELAASWASRTVSAGLRRTLVAHLARPERGDALAPGTAVALVTQGASATEPYVARYLPALVSGTVLPVLAIATMLVIDWRSGILVLLTVPLLPLFAALIGSATAQASARRWATLAQLAGHFLDVMRGLPTLVSYGRAERQATVIAETSERHRRATMSTLRLAFLSSAALELLATISVALVAVSVGIRLTWGDLDLHTGLVAILLAPEAYWPIRRVGQEFHAAADGAAALSQAVEVLDGSAAGLPAGTSGRSRVPVGSRGADASRDAHASLDEGTIRLVDVDYHYPGSESLVLQSLSFDLGPGLTVITGPSGSGKSTLLDVLCGLRPPTRGEVTGLAAGRGPHLVSQRPFLVPGTIRDNLTLGLASHQRPRDDGLWQALTRVGLAETVAGLPGGLSATIGDDGVGLSAGQRARLALARALLHDPAVLVLDEPTAHLDAAGTAHVEDLLVSVATERPVVVVTHRPSFAARADRQVTR</sequence>
<dbReference type="SMART" id="SM00382">
    <property type="entry name" value="AAA"/>
    <property type="match status" value="1"/>
</dbReference>
<evidence type="ECO:0000256" key="1">
    <source>
        <dbReference type="ARBA" id="ARBA00004651"/>
    </source>
</evidence>
<dbReference type="InterPro" id="IPR003439">
    <property type="entry name" value="ABC_transporter-like_ATP-bd"/>
</dbReference>
<feature type="transmembrane region" description="Helical" evidence="7">
    <location>
        <begin position="139"/>
        <end position="160"/>
    </location>
</feature>
<dbReference type="CDD" id="cd18584">
    <property type="entry name" value="ABC_6TM_AarD_CydD"/>
    <property type="match status" value="1"/>
</dbReference>
<dbReference type="Gene3D" id="1.20.1560.10">
    <property type="entry name" value="ABC transporter type 1, transmembrane domain"/>
    <property type="match status" value="1"/>
</dbReference>
<feature type="transmembrane region" description="Helical" evidence="7">
    <location>
        <begin position="63"/>
        <end position="83"/>
    </location>
</feature>
<dbReference type="InterPro" id="IPR003593">
    <property type="entry name" value="AAA+_ATPase"/>
</dbReference>
<evidence type="ECO:0000256" key="4">
    <source>
        <dbReference type="ARBA" id="ARBA00022840"/>
    </source>
</evidence>
<dbReference type="InterPro" id="IPR011527">
    <property type="entry name" value="ABC1_TM_dom"/>
</dbReference>
<dbReference type="PROSITE" id="PS50893">
    <property type="entry name" value="ABC_TRANSPORTER_2"/>
    <property type="match status" value="1"/>
</dbReference>
<keyword evidence="4" id="KW-0067">ATP-binding</keyword>
<feature type="transmembrane region" description="Helical" evidence="7">
    <location>
        <begin position="244"/>
        <end position="269"/>
    </location>
</feature>
<keyword evidence="3" id="KW-0547">Nucleotide-binding</keyword>
<dbReference type="Pfam" id="PF00664">
    <property type="entry name" value="ABC_membrane"/>
    <property type="match status" value="1"/>
</dbReference>
<protein>
    <recommendedName>
        <fullName evidence="12">Thiol reductant ABC exporter subunit CydD</fullName>
    </recommendedName>
</protein>
<evidence type="ECO:0008006" key="12">
    <source>
        <dbReference type="Google" id="ProtNLM"/>
    </source>
</evidence>
<dbReference type="SUPFAM" id="SSF90123">
    <property type="entry name" value="ABC transporter transmembrane region"/>
    <property type="match status" value="1"/>
</dbReference>
<dbReference type="PANTHER" id="PTHR24221:SF590">
    <property type="entry name" value="COMPONENT LINKED WITH THE ASSEMBLY OF CYTOCHROME' TRANSPORT TRANSMEMBRANE ATP-BINDING PROTEIN ABC TRANSPORTER CYDD-RELATED"/>
    <property type="match status" value="1"/>
</dbReference>
<keyword evidence="2 7" id="KW-0812">Transmembrane</keyword>
<dbReference type="SUPFAM" id="SSF52540">
    <property type="entry name" value="P-loop containing nucleoside triphosphate hydrolases"/>
    <property type="match status" value="1"/>
</dbReference>
<dbReference type="InterPro" id="IPR027417">
    <property type="entry name" value="P-loop_NTPase"/>
</dbReference>
<feature type="transmembrane region" description="Helical" evidence="7">
    <location>
        <begin position="166"/>
        <end position="187"/>
    </location>
</feature>
<evidence type="ECO:0000259" key="8">
    <source>
        <dbReference type="PROSITE" id="PS50893"/>
    </source>
</evidence>
<keyword evidence="5 7" id="KW-1133">Transmembrane helix</keyword>
<dbReference type="Pfam" id="PF00005">
    <property type="entry name" value="ABC_tran"/>
    <property type="match status" value="1"/>
</dbReference>
<feature type="domain" description="ABC transmembrane type-1" evidence="9">
    <location>
        <begin position="20"/>
        <end position="307"/>
    </location>
</feature>
<evidence type="ECO:0000256" key="5">
    <source>
        <dbReference type="ARBA" id="ARBA00022989"/>
    </source>
</evidence>
<comment type="subcellular location">
    <subcellularLocation>
        <location evidence="1">Cell membrane</location>
        <topology evidence="1">Multi-pass membrane protein</topology>
    </subcellularLocation>
</comment>
<dbReference type="NCBIfam" id="TIGR02857">
    <property type="entry name" value="CydD"/>
    <property type="match status" value="1"/>
</dbReference>
<dbReference type="Gene3D" id="3.40.50.300">
    <property type="entry name" value="P-loop containing nucleotide triphosphate hydrolases"/>
    <property type="match status" value="1"/>
</dbReference>
<comment type="caution">
    <text evidence="10">The sequence shown here is derived from an EMBL/GenBank/DDBJ whole genome shotgun (WGS) entry which is preliminary data.</text>
</comment>
<evidence type="ECO:0000256" key="2">
    <source>
        <dbReference type="ARBA" id="ARBA00022692"/>
    </source>
</evidence>